<dbReference type="InterPro" id="IPR002740">
    <property type="entry name" value="EVE_domain"/>
</dbReference>
<reference evidence="4" key="1">
    <citation type="journal article" date="2019" name="Int. J. Syst. Evol. Microbiol.">
        <title>The Global Catalogue of Microorganisms (GCM) 10K type strain sequencing project: providing services to taxonomists for standard genome sequencing and annotation.</title>
        <authorList>
            <consortium name="The Broad Institute Genomics Platform"/>
            <consortium name="The Broad Institute Genome Sequencing Center for Infectious Disease"/>
            <person name="Wu L."/>
            <person name="Ma J."/>
        </authorList>
    </citation>
    <scope>NUCLEOTIDE SEQUENCE [LARGE SCALE GENOMIC DNA]</scope>
    <source>
        <strain evidence="4">JCM 17551</strain>
    </source>
</reference>
<dbReference type="PANTHER" id="PTHR14087">
    <property type="entry name" value="THYMOCYTE NUCLEAR PROTEIN 1"/>
    <property type="match status" value="1"/>
</dbReference>
<accession>A0ABP7NE82</accession>
<dbReference type="Pfam" id="PF01878">
    <property type="entry name" value="EVE"/>
    <property type="match status" value="1"/>
</dbReference>
<protein>
    <submittedName>
        <fullName evidence="3">EVE domain-containing protein</fullName>
    </submittedName>
</protein>
<keyword evidence="4" id="KW-1185">Reference proteome</keyword>
<dbReference type="SUPFAM" id="SSF88697">
    <property type="entry name" value="PUA domain-like"/>
    <property type="match status" value="1"/>
</dbReference>
<feature type="domain" description="EVE" evidence="2">
    <location>
        <begin position="2"/>
        <end position="149"/>
    </location>
</feature>
<dbReference type="CDD" id="cd21133">
    <property type="entry name" value="EVE"/>
    <property type="match status" value="1"/>
</dbReference>
<evidence type="ECO:0000313" key="4">
    <source>
        <dbReference type="Proteomes" id="UP001501565"/>
    </source>
</evidence>
<dbReference type="EMBL" id="BAABBN010000017">
    <property type="protein sequence ID" value="GAA3944383.1"/>
    <property type="molecule type" value="Genomic_DNA"/>
</dbReference>
<evidence type="ECO:0000313" key="3">
    <source>
        <dbReference type="EMBL" id="GAA3944383.1"/>
    </source>
</evidence>
<dbReference type="Proteomes" id="UP001501565">
    <property type="component" value="Unassembled WGS sequence"/>
</dbReference>
<dbReference type="InterPro" id="IPR052181">
    <property type="entry name" value="5hmC_binding"/>
</dbReference>
<gene>
    <name evidence="3" type="ORF">GCM10022277_45120</name>
</gene>
<sequence length="152" mass="17486">MNYWLVKSEPDSFSIDDLINQTNGTEMWDGVRNYQARNNLKLMQTGDLVFFYHSSCKQPAIVGVSEVVTSHYPDPTAENPQHSGYDPKHSPESPRWFVVDLKFKQKFNQPITLSWIKQQKALADISLISKGSRLSVMPIDSNHWHFIMESAK</sequence>
<dbReference type="PANTHER" id="PTHR14087:SF7">
    <property type="entry name" value="THYMOCYTE NUCLEAR PROTEIN 1"/>
    <property type="match status" value="1"/>
</dbReference>
<comment type="caution">
    <text evidence="3">The sequence shown here is derived from an EMBL/GenBank/DDBJ whole genome shotgun (WGS) entry which is preliminary data.</text>
</comment>
<dbReference type="InterPro" id="IPR047197">
    <property type="entry name" value="THYN1-like_EVE"/>
</dbReference>
<evidence type="ECO:0000256" key="1">
    <source>
        <dbReference type="SAM" id="MobiDB-lite"/>
    </source>
</evidence>
<name>A0ABP7NE82_9GAMM</name>
<dbReference type="InterPro" id="IPR015947">
    <property type="entry name" value="PUA-like_sf"/>
</dbReference>
<dbReference type="RefSeq" id="WP_344800937.1">
    <property type="nucleotide sequence ID" value="NZ_BAABBN010000017.1"/>
</dbReference>
<feature type="region of interest" description="Disordered" evidence="1">
    <location>
        <begin position="72"/>
        <end position="91"/>
    </location>
</feature>
<organism evidence="3 4">
    <name type="scientific">Litoribacillus peritrichatus</name>
    <dbReference type="NCBI Taxonomy" id="718191"/>
    <lineage>
        <taxon>Bacteria</taxon>
        <taxon>Pseudomonadati</taxon>
        <taxon>Pseudomonadota</taxon>
        <taxon>Gammaproteobacteria</taxon>
        <taxon>Oceanospirillales</taxon>
        <taxon>Oceanospirillaceae</taxon>
        <taxon>Litoribacillus</taxon>
    </lineage>
</organism>
<evidence type="ECO:0000259" key="2">
    <source>
        <dbReference type="Pfam" id="PF01878"/>
    </source>
</evidence>
<dbReference type="Gene3D" id="3.10.590.10">
    <property type="entry name" value="ph1033 like domains"/>
    <property type="match status" value="1"/>
</dbReference>
<proteinExistence type="predicted"/>